<reference evidence="2 3" key="1">
    <citation type="submission" date="2023-08" db="EMBL/GenBank/DDBJ databases">
        <title>Genome sequencing of plant associated microbes to promote plant fitness in Sorghum bicolor and Oryza sativa.</title>
        <authorList>
            <person name="Coleman-Derr D."/>
        </authorList>
    </citation>
    <scope>NUCLEOTIDE SEQUENCE [LARGE SCALE GENOMIC DNA]</scope>
    <source>
        <strain evidence="2 3">SLBN-33</strain>
    </source>
</reference>
<accession>A0ABD5CDX4</accession>
<dbReference type="NCBIfam" id="TIGR01764">
    <property type="entry name" value="excise"/>
    <property type="match status" value="1"/>
</dbReference>
<organism evidence="2 3">
    <name type="scientific">Paraburkholderia graminis</name>
    <dbReference type="NCBI Taxonomy" id="60548"/>
    <lineage>
        <taxon>Bacteria</taxon>
        <taxon>Pseudomonadati</taxon>
        <taxon>Pseudomonadota</taxon>
        <taxon>Betaproteobacteria</taxon>
        <taxon>Burkholderiales</taxon>
        <taxon>Burkholderiaceae</taxon>
        <taxon>Paraburkholderia</taxon>
    </lineage>
</organism>
<sequence length="108" mass="11919">MRIEFSEGTAAEFKGVDHADVLTVPTGMNMNQTMTVPEVAAMLNVTPKYVVKLIRDGKLRASVSADGRHTVASRDAKAYRLEARRRGRKALEELARVSQEAGIYGKQK</sequence>
<name>A0ABD5CDX4_9BURK</name>
<dbReference type="Proteomes" id="UP001245184">
    <property type="component" value="Unassembled WGS sequence"/>
</dbReference>
<protein>
    <submittedName>
        <fullName evidence="2">Excisionase family DNA binding protein</fullName>
    </submittedName>
</protein>
<evidence type="ECO:0000313" key="3">
    <source>
        <dbReference type="Proteomes" id="UP001245184"/>
    </source>
</evidence>
<comment type="caution">
    <text evidence="2">The sequence shown here is derived from an EMBL/GenBank/DDBJ whole genome shotgun (WGS) entry which is preliminary data.</text>
</comment>
<dbReference type="AlphaFoldDB" id="A0ABD5CDX4"/>
<feature type="domain" description="Helix-turn-helix" evidence="1">
    <location>
        <begin position="34"/>
        <end position="69"/>
    </location>
</feature>
<evidence type="ECO:0000259" key="1">
    <source>
        <dbReference type="Pfam" id="PF12728"/>
    </source>
</evidence>
<dbReference type="Pfam" id="PF12728">
    <property type="entry name" value="HTH_17"/>
    <property type="match status" value="1"/>
</dbReference>
<gene>
    <name evidence="2" type="ORF">QF025_000867</name>
</gene>
<proteinExistence type="predicted"/>
<dbReference type="InterPro" id="IPR041657">
    <property type="entry name" value="HTH_17"/>
</dbReference>
<dbReference type="InterPro" id="IPR010093">
    <property type="entry name" value="SinI_DNA-bd"/>
</dbReference>
<dbReference type="RefSeq" id="WP_310030362.1">
    <property type="nucleotide sequence ID" value="NZ_JAVIZN010000002.1"/>
</dbReference>
<dbReference type="EMBL" id="JAVIZN010000002">
    <property type="protein sequence ID" value="MDR6202147.1"/>
    <property type="molecule type" value="Genomic_DNA"/>
</dbReference>
<evidence type="ECO:0000313" key="2">
    <source>
        <dbReference type="EMBL" id="MDR6202147.1"/>
    </source>
</evidence>